<dbReference type="PANTHER" id="PTHR23048">
    <property type="entry name" value="MYOSIN LIGHT CHAIN 1, 3"/>
    <property type="match status" value="1"/>
</dbReference>
<reference evidence="3" key="1">
    <citation type="submission" date="2024-06" db="EMBL/GenBank/DDBJ databases">
        <authorList>
            <person name="Liu X."/>
            <person name="Lenzi L."/>
            <person name="Haldenby T S."/>
            <person name="Uol C."/>
        </authorList>
    </citation>
    <scope>NUCLEOTIDE SEQUENCE</scope>
</reference>
<evidence type="ECO:0000313" key="3">
    <source>
        <dbReference type="EMBL" id="CAL5139303.1"/>
    </source>
</evidence>
<dbReference type="PANTHER" id="PTHR23048:SF0">
    <property type="entry name" value="CALMODULIN LIKE 3"/>
    <property type="match status" value="1"/>
</dbReference>
<comment type="caution">
    <text evidence="3">The sequence shown here is derived from an EMBL/GenBank/DDBJ whole genome shotgun (WGS) entry which is preliminary data.</text>
</comment>
<evidence type="ECO:0000256" key="1">
    <source>
        <dbReference type="ARBA" id="ARBA00022737"/>
    </source>
</evidence>
<name>A0AAV2TWM8_CALDB</name>
<accession>A0AAV2TWM8</accession>
<dbReference type="PROSITE" id="PS50222">
    <property type="entry name" value="EF_HAND_2"/>
    <property type="match status" value="1"/>
</dbReference>
<dbReference type="GO" id="GO:0005509">
    <property type="term" value="F:calcium ion binding"/>
    <property type="evidence" value="ECO:0007669"/>
    <property type="project" value="InterPro"/>
</dbReference>
<evidence type="ECO:0000313" key="4">
    <source>
        <dbReference type="Proteomes" id="UP001497525"/>
    </source>
</evidence>
<dbReference type="InterPro" id="IPR050230">
    <property type="entry name" value="CALM/Myosin/TropC-like"/>
</dbReference>
<dbReference type="FunFam" id="1.10.238.10:FF:000003">
    <property type="entry name" value="Calmodulin A"/>
    <property type="match status" value="1"/>
</dbReference>
<dbReference type="AlphaFoldDB" id="A0AAV2TWM8"/>
<dbReference type="InterPro" id="IPR002048">
    <property type="entry name" value="EF_hand_dom"/>
</dbReference>
<dbReference type="EMBL" id="CAXLJL010000600">
    <property type="protein sequence ID" value="CAL5139303.1"/>
    <property type="molecule type" value="Genomic_DNA"/>
</dbReference>
<dbReference type="SUPFAM" id="SSF47473">
    <property type="entry name" value="EF-hand"/>
    <property type="match status" value="1"/>
</dbReference>
<dbReference type="Gene3D" id="1.10.238.10">
    <property type="entry name" value="EF-hand"/>
    <property type="match status" value="2"/>
</dbReference>
<gene>
    <name evidence="3" type="ORF">CDAUBV1_LOCUS14332</name>
</gene>
<proteinExistence type="predicted"/>
<dbReference type="GO" id="GO:0016460">
    <property type="term" value="C:myosin II complex"/>
    <property type="evidence" value="ECO:0007669"/>
    <property type="project" value="TreeGrafter"/>
</dbReference>
<feature type="domain" description="EF-hand" evidence="2">
    <location>
        <begin position="84"/>
        <end position="119"/>
    </location>
</feature>
<protein>
    <recommendedName>
        <fullName evidence="2">EF-hand domain-containing protein</fullName>
    </recommendedName>
</protein>
<evidence type="ECO:0000259" key="2">
    <source>
        <dbReference type="PROSITE" id="PS50222"/>
    </source>
</evidence>
<dbReference type="Proteomes" id="UP001497525">
    <property type="component" value="Unassembled WGS sequence"/>
</dbReference>
<dbReference type="InterPro" id="IPR011992">
    <property type="entry name" value="EF-hand-dom_pair"/>
</dbReference>
<organism evidence="3 4">
    <name type="scientific">Calicophoron daubneyi</name>
    <name type="common">Rumen fluke</name>
    <name type="synonym">Paramphistomum daubneyi</name>
    <dbReference type="NCBI Taxonomy" id="300641"/>
    <lineage>
        <taxon>Eukaryota</taxon>
        <taxon>Metazoa</taxon>
        <taxon>Spiralia</taxon>
        <taxon>Lophotrochozoa</taxon>
        <taxon>Platyhelminthes</taxon>
        <taxon>Trematoda</taxon>
        <taxon>Digenea</taxon>
        <taxon>Plagiorchiida</taxon>
        <taxon>Pronocephalata</taxon>
        <taxon>Paramphistomoidea</taxon>
        <taxon>Paramphistomidae</taxon>
        <taxon>Calicophoron</taxon>
    </lineage>
</organism>
<sequence length="152" mass="17088">MKGGDLMDFEIREIRDEIRKFQDATTGMILTKDIGKILRCLHLIPTNLEVNNLANLLDPNKTGLINPQLLYSPIAGMRFADIEEYKRVIWGAFGVFDPAGNGTLTPQTLRSILREIGLEPIPEKEVEAIIQKHVDRSTGLIPYASLIEEWSA</sequence>
<keyword evidence="1" id="KW-0677">Repeat</keyword>